<gene>
    <name evidence="4" type="ORF">LGLO00237_LOCUS30306</name>
</gene>
<name>A0A7S3ZC19_9EUKA</name>
<reference evidence="4" key="1">
    <citation type="submission" date="2021-01" db="EMBL/GenBank/DDBJ databases">
        <authorList>
            <person name="Corre E."/>
            <person name="Pelletier E."/>
            <person name="Niang G."/>
            <person name="Scheremetjew M."/>
            <person name="Finn R."/>
            <person name="Kale V."/>
            <person name="Holt S."/>
            <person name="Cochrane G."/>
            <person name="Meng A."/>
            <person name="Brown T."/>
            <person name="Cohen L."/>
        </authorList>
    </citation>
    <scope>NUCLEOTIDE SEQUENCE</scope>
    <source>
        <strain evidence="4">CCCM811</strain>
    </source>
</reference>
<dbReference type="SUPFAM" id="SSF56317">
    <property type="entry name" value="Carbon-nitrogen hydrolase"/>
    <property type="match status" value="1"/>
</dbReference>
<dbReference type="Gene3D" id="3.60.110.10">
    <property type="entry name" value="Carbon-nitrogen hydrolase"/>
    <property type="match status" value="1"/>
</dbReference>
<sequence>MLARSVLLALFCSAVSLRVAVLSDHASNAWAKKSSCAGAKGEVKTRCNLQVYRDAISKAAGAGADVLVLPEGYGLDNPTRRTFYEPLISKKGSNPCIFGDDSAHPVQTQLSCLAAEHSISVSVNIFTTLSNGTRRITDIVFGPKGSVEAVYHKHHLWVSEYLHFRSGPYLPTTVTIAGHTLGLIICWEGVYPFLTRDFSQVTDLVSHHKAQALLWSVGGVPSMMAKMAKSLAQRYNVPVVGSATEGAGVIIHADGSPSPYVTVVPLDEIEGYTAKASVAVADLELVERP</sequence>
<dbReference type="PROSITE" id="PS50263">
    <property type="entry name" value="CN_HYDROLASE"/>
    <property type="match status" value="1"/>
</dbReference>
<proteinExistence type="inferred from homology"/>
<dbReference type="EMBL" id="HBIV01043192">
    <property type="protein sequence ID" value="CAE0678524.1"/>
    <property type="molecule type" value="Transcribed_RNA"/>
</dbReference>
<dbReference type="PANTHER" id="PTHR10609:SF27">
    <property type="entry name" value="CN HYDROLASE DOMAIN-CONTAINING PROTEIN-RELATED"/>
    <property type="match status" value="1"/>
</dbReference>
<feature type="chain" id="PRO_5031276280" description="CN hydrolase domain-containing protein" evidence="2">
    <location>
        <begin position="17"/>
        <end position="289"/>
    </location>
</feature>
<evidence type="ECO:0000256" key="2">
    <source>
        <dbReference type="SAM" id="SignalP"/>
    </source>
</evidence>
<evidence type="ECO:0000259" key="3">
    <source>
        <dbReference type="PROSITE" id="PS50263"/>
    </source>
</evidence>
<dbReference type="InterPro" id="IPR036526">
    <property type="entry name" value="C-N_Hydrolase_sf"/>
</dbReference>
<accession>A0A7S3ZC19</accession>
<feature type="domain" description="CN hydrolase" evidence="3">
    <location>
        <begin position="17"/>
        <end position="285"/>
    </location>
</feature>
<dbReference type="Pfam" id="PF00795">
    <property type="entry name" value="CN_hydrolase"/>
    <property type="match status" value="1"/>
</dbReference>
<organism evidence="4">
    <name type="scientific">Lotharella globosa</name>
    <dbReference type="NCBI Taxonomy" id="91324"/>
    <lineage>
        <taxon>Eukaryota</taxon>
        <taxon>Sar</taxon>
        <taxon>Rhizaria</taxon>
        <taxon>Cercozoa</taxon>
        <taxon>Chlorarachniophyceae</taxon>
        <taxon>Lotharella</taxon>
    </lineage>
</organism>
<keyword evidence="2" id="KW-0732">Signal</keyword>
<dbReference type="InterPro" id="IPR040154">
    <property type="entry name" value="Biotinidase/VNN"/>
</dbReference>
<protein>
    <recommendedName>
        <fullName evidence="3">CN hydrolase domain-containing protein</fullName>
    </recommendedName>
</protein>
<dbReference type="AlphaFoldDB" id="A0A7S3ZC19"/>
<evidence type="ECO:0000313" key="4">
    <source>
        <dbReference type="EMBL" id="CAE0678524.1"/>
    </source>
</evidence>
<evidence type="ECO:0000256" key="1">
    <source>
        <dbReference type="ARBA" id="ARBA00008225"/>
    </source>
</evidence>
<feature type="signal peptide" evidence="2">
    <location>
        <begin position="1"/>
        <end position="16"/>
    </location>
</feature>
<comment type="similarity">
    <text evidence="1">Belongs to the carbon-nitrogen hydrolase superfamily. BTD/VNN family.</text>
</comment>
<dbReference type="InterPro" id="IPR003010">
    <property type="entry name" value="C-N_Hydrolase"/>
</dbReference>
<dbReference type="PANTHER" id="PTHR10609">
    <property type="entry name" value="BIOTINIDASE-RELATED"/>
    <property type="match status" value="1"/>
</dbReference>